<comment type="caution">
    <text evidence="1">The sequence shown here is derived from an EMBL/GenBank/DDBJ whole genome shotgun (WGS) entry which is preliminary data.</text>
</comment>
<dbReference type="EMBL" id="CAJVPW010069726">
    <property type="protein sequence ID" value="CAG8791626.1"/>
    <property type="molecule type" value="Genomic_DNA"/>
</dbReference>
<reference evidence="1" key="1">
    <citation type="submission" date="2021-06" db="EMBL/GenBank/DDBJ databases">
        <authorList>
            <person name="Kallberg Y."/>
            <person name="Tangrot J."/>
            <person name="Rosling A."/>
        </authorList>
    </citation>
    <scope>NUCLEOTIDE SEQUENCE</scope>
    <source>
        <strain evidence="1">28 12/20/2015</strain>
    </source>
</reference>
<feature type="non-terminal residue" evidence="1">
    <location>
        <position position="45"/>
    </location>
</feature>
<evidence type="ECO:0000313" key="2">
    <source>
        <dbReference type="Proteomes" id="UP000789366"/>
    </source>
</evidence>
<dbReference type="Proteomes" id="UP000789366">
    <property type="component" value="Unassembled WGS sequence"/>
</dbReference>
<keyword evidence="2" id="KW-1185">Reference proteome</keyword>
<gene>
    <name evidence="1" type="ORF">SPELUC_LOCUS17283</name>
</gene>
<evidence type="ECO:0000313" key="1">
    <source>
        <dbReference type="EMBL" id="CAG8791626.1"/>
    </source>
</evidence>
<organism evidence="1 2">
    <name type="scientific">Cetraspora pellucida</name>
    <dbReference type="NCBI Taxonomy" id="1433469"/>
    <lineage>
        <taxon>Eukaryota</taxon>
        <taxon>Fungi</taxon>
        <taxon>Fungi incertae sedis</taxon>
        <taxon>Mucoromycota</taxon>
        <taxon>Glomeromycotina</taxon>
        <taxon>Glomeromycetes</taxon>
        <taxon>Diversisporales</taxon>
        <taxon>Gigasporaceae</taxon>
        <taxon>Cetraspora</taxon>
    </lineage>
</organism>
<name>A0ACA9RFS9_9GLOM</name>
<protein>
    <submittedName>
        <fullName evidence="1">14490_t:CDS:1</fullName>
    </submittedName>
</protein>
<sequence>MSSDYSCNLTENDLSASTLSQIIASGPSFDPRLPQTTALNYNTLQ</sequence>
<proteinExistence type="predicted"/>
<accession>A0ACA9RFS9</accession>